<gene>
    <name evidence="2" type="ORF">ACFFH7_30935</name>
</gene>
<evidence type="ECO:0000313" key="2">
    <source>
        <dbReference type="EMBL" id="MFC0545967.1"/>
    </source>
</evidence>
<protein>
    <recommendedName>
        <fullName evidence="4">LigA protein</fullName>
    </recommendedName>
</protein>
<feature type="transmembrane region" description="Helical" evidence="1">
    <location>
        <begin position="114"/>
        <end position="133"/>
    </location>
</feature>
<keyword evidence="1" id="KW-1133">Transmembrane helix</keyword>
<dbReference type="Proteomes" id="UP001589810">
    <property type="component" value="Unassembled WGS sequence"/>
</dbReference>
<evidence type="ECO:0000313" key="3">
    <source>
        <dbReference type="Proteomes" id="UP001589810"/>
    </source>
</evidence>
<feature type="transmembrane region" description="Helical" evidence="1">
    <location>
        <begin position="145"/>
        <end position="163"/>
    </location>
</feature>
<evidence type="ECO:0000256" key="1">
    <source>
        <dbReference type="SAM" id="Phobius"/>
    </source>
</evidence>
<keyword evidence="1" id="KW-0812">Transmembrane</keyword>
<dbReference type="EMBL" id="JBHLUD010000011">
    <property type="protein sequence ID" value="MFC0545967.1"/>
    <property type="molecule type" value="Genomic_DNA"/>
</dbReference>
<sequence>MSTSQAMLPAVRRPGTIMAALIATLVSVVAGVAAAVTVFSGGTNMVKSLLEDPDVQARLGLSDDLIQTAKQLGDDLFQQVLDQAYSTLAARAAFAVVLAGLLLVFALLARGGALWARIVITVLGVVAISLQLLVVTDVATSAMKLLGLLVVASTLVAVVLWWLPANGRYAKARKAQH</sequence>
<feature type="transmembrane region" description="Helical" evidence="1">
    <location>
        <begin position="88"/>
        <end position="107"/>
    </location>
</feature>
<proteinExistence type="predicted"/>
<evidence type="ECO:0008006" key="4">
    <source>
        <dbReference type="Google" id="ProtNLM"/>
    </source>
</evidence>
<keyword evidence="1" id="KW-0472">Membrane</keyword>
<name>A0ABV6N0Y5_9PSEU</name>
<organism evidence="2 3">
    <name type="scientific">Kutzneria chonburiensis</name>
    <dbReference type="NCBI Taxonomy" id="1483604"/>
    <lineage>
        <taxon>Bacteria</taxon>
        <taxon>Bacillati</taxon>
        <taxon>Actinomycetota</taxon>
        <taxon>Actinomycetes</taxon>
        <taxon>Pseudonocardiales</taxon>
        <taxon>Pseudonocardiaceae</taxon>
        <taxon>Kutzneria</taxon>
    </lineage>
</organism>
<accession>A0ABV6N0Y5</accession>
<keyword evidence="3" id="KW-1185">Reference proteome</keyword>
<comment type="caution">
    <text evidence="2">The sequence shown here is derived from an EMBL/GenBank/DDBJ whole genome shotgun (WGS) entry which is preliminary data.</text>
</comment>
<reference evidence="2 3" key="1">
    <citation type="submission" date="2024-09" db="EMBL/GenBank/DDBJ databases">
        <authorList>
            <person name="Sun Q."/>
            <person name="Mori K."/>
        </authorList>
    </citation>
    <scope>NUCLEOTIDE SEQUENCE [LARGE SCALE GENOMIC DNA]</scope>
    <source>
        <strain evidence="2 3">TBRC 1432</strain>
    </source>
</reference>
<dbReference type="RefSeq" id="WP_273943496.1">
    <property type="nucleotide sequence ID" value="NZ_CP097263.1"/>
</dbReference>